<reference evidence="4 5" key="1">
    <citation type="submission" date="2013-11" db="EMBL/GenBank/DDBJ databases">
        <title>Genome sequencing of Stegodyphus mimosarum.</title>
        <authorList>
            <person name="Bechsgaard J."/>
        </authorList>
    </citation>
    <scope>NUCLEOTIDE SEQUENCE [LARGE SCALE GENOMIC DNA]</scope>
</reference>
<dbReference type="PANTHER" id="PTHR12186:SF2">
    <property type="entry name" value="FGFR1 ONCOGENE PARTNER 2 HOMOLOG"/>
    <property type="match status" value="1"/>
</dbReference>
<dbReference type="Proteomes" id="UP000054359">
    <property type="component" value="Unassembled WGS sequence"/>
</dbReference>
<dbReference type="PANTHER" id="PTHR12186">
    <property type="entry name" value="SIKE FAMILY MEMBER"/>
    <property type="match status" value="1"/>
</dbReference>
<evidence type="ECO:0000256" key="2">
    <source>
        <dbReference type="ARBA" id="ARBA00023054"/>
    </source>
</evidence>
<dbReference type="EMBL" id="KK115356">
    <property type="protein sequence ID" value="KFM64914.1"/>
    <property type="molecule type" value="Genomic_DNA"/>
</dbReference>
<dbReference type="Pfam" id="PF05769">
    <property type="entry name" value="SIKE"/>
    <property type="match status" value="1"/>
</dbReference>
<dbReference type="InterPro" id="IPR008555">
    <property type="entry name" value="SIKE"/>
</dbReference>
<organism evidence="4 5">
    <name type="scientific">Stegodyphus mimosarum</name>
    <name type="common">African social velvet spider</name>
    <dbReference type="NCBI Taxonomy" id="407821"/>
    <lineage>
        <taxon>Eukaryota</taxon>
        <taxon>Metazoa</taxon>
        <taxon>Ecdysozoa</taxon>
        <taxon>Arthropoda</taxon>
        <taxon>Chelicerata</taxon>
        <taxon>Arachnida</taxon>
        <taxon>Araneae</taxon>
        <taxon>Araneomorphae</taxon>
        <taxon>Entelegynae</taxon>
        <taxon>Eresoidea</taxon>
        <taxon>Eresidae</taxon>
        <taxon>Stegodyphus</taxon>
    </lineage>
</organism>
<accession>A0A087TIH5</accession>
<sequence>MKELSSKVNEKCLEYHSPETIYVPTSWPMSSVGFMTYNEDMNDQNVTNQIRSRPLLVFNVQQENKHIRELQQENRELRDMLEEHQSVLELIMSKYRQQVTNLVHSTSSANASGCTNNTQELQKMADTICEIADVMKQAIRIDDVSYVNEREKLTELLTENKGLRELLDISRTYGTLQNPLCAPEMIDKEIQTDT</sequence>
<feature type="coiled-coil region" evidence="3">
    <location>
        <begin position="60"/>
        <end position="90"/>
    </location>
</feature>
<evidence type="ECO:0000313" key="4">
    <source>
        <dbReference type="EMBL" id="KFM64914.1"/>
    </source>
</evidence>
<dbReference type="OrthoDB" id="21214at2759"/>
<proteinExistence type="inferred from homology"/>
<protein>
    <submittedName>
        <fullName evidence="4">FGFR1 oncogene partner 2-like protein</fullName>
    </submittedName>
</protein>
<keyword evidence="2 3" id="KW-0175">Coiled coil</keyword>
<evidence type="ECO:0000256" key="1">
    <source>
        <dbReference type="ARBA" id="ARBA00005537"/>
    </source>
</evidence>
<evidence type="ECO:0000256" key="3">
    <source>
        <dbReference type="SAM" id="Coils"/>
    </source>
</evidence>
<dbReference type="AlphaFoldDB" id="A0A087TIH5"/>
<dbReference type="OMA" id="MSKFKPH"/>
<feature type="non-terminal residue" evidence="4">
    <location>
        <position position="194"/>
    </location>
</feature>
<keyword evidence="5" id="KW-1185">Reference proteome</keyword>
<name>A0A087TIH5_STEMI</name>
<evidence type="ECO:0000313" key="5">
    <source>
        <dbReference type="Proteomes" id="UP000054359"/>
    </source>
</evidence>
<gene>
    <name evidence="4" type="ORF">X975_13318</name>
</gene>
<dbReference type="STRING" id="407821.A0A087TIH5"/>
<comment type="similarity">
    <text evidence="1">Belongs to the SIKE family.</text>
</comment>